<accession>A0A5J4YTF4</accession>
<feature type="region of interest" description="Disordered" evidence="1">
    <location>
        <begin position="1"/>
        <end position="43"/>
    </location>
</feature>
<feature type="compositionally biased region" description="Basic and acidic residues" evidence="1">
    <location>
        <begin position="397"/>
        <end position="406"/>
    </location>
</feature>
<evidence type="ECO:0000256" key="1">
    <source>
        <dbReference type="SAM" id="MobiDB-lite"/>
    </source>
</evidence>
<dbReference type="Proteomes" id="UP000324585">
    <property type="component" value="Unassembled WGS sequence"/>
</dbReference>
<evidence type="ECO:0000313" key="3">
    <source>
        <dbReference type="Proteomes" id="UP000324585"/>
    </source>
</evidence>
<feature type="compositionally biased region" description="Basic and acidic residues" evidence="1">
    <location>
        <begin position="422"/>
        <end position="438"/>
    </location>
</feature>
<dbReference type="EMBL" id="VRMN01000005">
    <property type="protein sequence ID" value="KAA8494210.1"/>
    <property type="molecule type" value="Genomic_DNA"/>
</dbReference>
<gene>
    <name evidence="2" type="ORF">FVE85_4185</name>
</gene>
<protein>
    <submittedName>
        <fullName evidence="2">Uncharacterized protein</fullName>
    </submittedName>
</protein>
<sequence length="451" mass="48975">MDGEEGAKDAAGAVSTLPPLLRDEPRAVMGTGEDAGTESEPDNMDPRMRFVLVRGLKWYDTEKSIGALCMNPLVGARTQPRDISTVYNVANGKSRGIMVLEFDDGGHVPAGRACTALRKAMASHNDGGSPPSVMLVDDHVAKRELSAVMAGGTGVSSSRGEPSGPAASAKHASNGRSTSQAAPAARAMPLVGATPGLGMAPNAAAFMPMMTPFPNAGGFPRPVAGFPNPYMVPGVAMPMNPFGWPMGQQPPMAGFPPASAQIQSSTQKLVKETSTGTNKAPMSEKSSARPSRSRDHGAERSHDSKAGKPPRRGDEHDRRRERDRSPRHFDERGRDRPRDRERGRNNERQRDTRGPRSPVVDRGRRSRSDSEHSFDSADANPRGSSKRQEHAGGSSEYDSRDGDSRLKTGSKQGPSDLRSIINKRDRRDDRRDPHDERQRKRRRGSRSRNRR</sequence>
<feature type="compositionally biased region" description="Basic and acidic residues" evidence="1">
    <location>
        <begin position="292"/>
        <end position="375"/>
    </location>
</feature>
<feature type="region of interest" description="Disordered" evidence="1">
    <location>
        <begin position="248"/>
        <end position="451"/>
    </location>
</feature>
<dbReference type="AlphaFoldDB" id="A0A5J4YTF4"/>
<organism evidence="2 3">
    <name type="scientific">Porphyridium purpureum</name>
    <name type="common">Red alga</name>
    <name type="synonym">Porphyridium cruentum</name>
    <dbReference type="NCBI Taxonomy" id="35688"/>
    <lineage>
        <taxon>Eukaryota</taxon>
        <taxon>Rhodophyta</taxon>
        <taxon>Bangiophyceae</taxon>
        <taxon>Porphyridiales</taxon>
        <taxon>Porphyridiaceae</taxon>
        <taxon>Porphyridium</taxon>
    </lineage>
</organism>
<keyword evidence="3" id="KW-1185">Reference proteome</keyword>
<feature type="region of interest" description="Disordered" evidence="1">
    <location>
        <begin position="151"/>
        <end position="184"/>
    </location>
</feature>
<reference evidence="3" key="1">
    <citation type="journal article" date="2019" name="Nat. Commun.">
        <title>Expansion of phycobilisome linker gene families in mesophilic red algae.</title>
        <authorList>
            <person name="Lee J."/>
            <person name="Kim D."/>
            <person name="Bhattacharya D."/>
            <person name="Yoon H.S."/>
        </authorList>
    </citation>
    <scope>NUCLEOTIDE SEQUENCE [LARGE SCALE GENOMIC DNA]</scope>
    <source>
        <strain evidence="3">CCMP 1328</strain>
    </source>
</reference>
<proteinExistence type="predicted"/>
<name>A0A5J4YTF4_PORPP</name>
<comment type="caution">
    <text evidence="2">The sequence shown here is derived from an EMBL/GenBank/DDBJ whole genome shotgun (WGS) entry which is preliminary data.</text>
</comment>
<feature type="compositionally biased region" description="Basic residues" evidence="1">
    <location>
        <begin position="439"/>
        <end position="451"/>
    </location>
</feature>
<evidence type="ECO:0000313" key="2">
    <source>
        <dbReference type="EMBL" id="KAA8494210.1"/>
    </source>
</evidence>
<feature type="compositionally biased region" description="Polar residues" evidence="1">
    <location>
        <begin position="260"/>
        <end position="290"/>
    </location>
</feature>